<protein>
    <submittedName>
        <fullName evidence="1">SFRICE_012243</fullName>
    </submittedName>
</protein>
<proteinExistence type="predicted"/>
<accession>A0A2H1VY14</accession>
<reference evidence="1" key="1">
    <citation type="submission" date="2016-07" db="EMBL/GenBank/DDBJ databases">
        <authorList>
            <person name="Bretaudeau A."/>
        </authorList>
    </citation>
    <scope>NUCLEOTIDE SEQUENCE</scope>
    <source>
        <strain evidence="1">Rice</strain>
        <tissue evidence="1">Whole body</tissue>
    </source>
</reference>
<gene>
    <name evidence="1" type="ORF">SFRICE_012243</name>
</gene>
<dbReference type="EMBL" id="ODYU01005153">
    <property type="protein sequence ID" value="SOQ45730.1"/>
    <property type="molecule type" value="Genomic_DNA"/>
</dbReference>
<dbReference type="AlphaFoldDB" id="A0A2H1VY14"/>
<organism evidence="1">
    <name type="scientific">Spodoptera frugiperda</name>
    <name type="common">Fall armyworm</name>
    <dbReference type="NCBI Taxonomy" id="7108"/>
    <lineage>
        <taxon>Eukaryota</taxon>
        <taxon>Metazoa</taxon>
        <taxon>Ecdysozoa</taxon>
        <taxon>Arthropoda</taxon>
        <taxon>Hexapoda</taxon>
        <taxon>Insecta</taxon>
        <taxon>Pterygota</taxon>
        <taxon>Neoptera</taxon>
        <taxon>Endopterygota</taxon>
        <taxon>Lepidoptera</taxon>
        <taxon>Glossata</taxon>
        <taxon>Ditrysia</taxon>
        <taxon>Noctuoidea</taxon>
        <taxon>Noctuidae</taxon>
        <taxon>Amphipyrinae</taxon>
        <taxon>Spodoptera</taxon>
    </lineage>
</organism>
<sequence length="88" mass="9950">MLSAYSRNCLTRNSTSFKLCYARGSIHAIVALLQSRRICRTPPIHSRSYYGHVFCTSCFYKYIFSPTKADCSGDLTKKTSKDAVVVQK</sequence>
<name>A0A2H1VY14_SPOFR</name>
<evidence type="ECO:0000313" key="1">
    <source>
        <dbReference type="EMBL" id="SOQ45730.1"/>
    </source>
</evidence>